<name>V9W273_9RHOB</name>
<protein>
    <recommendedName>
        <fullName evidence="3">DUF4145 domain-containing protein</fullName>
    </recommendedName>
</protein>
<keyword evidence="2" id="KW-1185">Reference proteome</keyword>
<sequence>MDQFVVSNIGIFSQIAEDAFADMEQAEGKARTPRLGGVGDIVKFDPQRKSFKAALVYITFSAMWLEARLHVEIAERFSKSKAREFDKKKYECRLKFLGVLDESLLSRVHQFRLLRNDLVHEKAHCNQNTVHVAQKEARKARALMQDISRRLADQSVIT</sequence>
<accession>V9W273</accession>
<dbReference type="HOGENOM" id="CLU_1683433_0_0_5"/>
<gene>
    <name evidence="1" type="ORF">METH_18010</name>
</gene>
<dbReference type="STRING" id="999552.METH_18010"/>
<dbReference type="AlphaFoldDB" id="V9W273"/>
<dbReference type="KEGG" id="lmd:METH_18010"/>
<dbReference type="EMBL" id="CP006773">
    <property type="protein sequence ID" value="AHD03272.1"/>
    <property type="molecule type" value="Genomic_DNA"/>
</dbReference>
<dbReference type="OrthoDB" id="7059685at2"/>
<reference evidence="1 2" key="1">
    <citation type="submission" date="2013-09" db="EMBL/GenBank/DDBJ databases">
        <authorList>
            <consortium name="DOE Joint Genome Institute"/>
            <person name="Klenk H.-P."/>
            <person name="Huntemann M."/>
            <person name="Han J."/>
            <person name="Chen A."/>
            <person name="Kyrpides N."/>
            <person name="Mavromatis K."/>
            <person name="Markowitz V."/>
            <person name="Palaniappan K."/>
            <person name="Ivanova N."/>
            <person name="Schaumberg A."/>
            <person name="Pati A."/>
            <person name="Liolios K."/>
            <person name="Nordberg H.P."/>
            <person name="Cantor M.N."/>
            <person name="Hua S.X."/>
            <person name="Woyke T."/>
        </authorList>
    </citation>
    <scope>NUCLEOTIDE SEQUENCE [LARGE SCALE GENOMIC DNA]</scope>
    <source>
        <strain evidence="1 2">DSM 14336</strain>
    </source>
</reference>
<evidence type="ECO:0000313" key="2">
    <source>
        <dbReference type="Proteomes" id="UP000018780"/>
    </source>
</evidence>
<evidence type="ECO:0008006" key="3">
    <source>
        <dbReference type="Google" id="ProtNLM"/>
    </source>
</evidence>
<proteinExistence type="predicted"/>
<evidence type="ECO:0000313" key="1">
    <source>
        <dbReference type="EMBL" id="AHD03272.1"/>
    </source>
</evidence>
<dbReference type="RefSeq" id="WP_024091752.1">
    <property type="nucleotide sequence ID" value="NC_023135.1"/>
</dbReference>
<organism evidence="1 2">
    <name type="scientific">Leisingera methylohalidivorans DSM 14336</name>
    <dbReference type="NCBI Taxonomy" id="999552"/>
    <lineage>
        <taxon>Bacteria</taxon>
        <taxon>Pseudomonadati</taxon>
        <taxon>Pseudomonadota</taxon>
        <taxon>Alphaproteobacteria</taxon>
        <taxon>Rhodobacterales</taxon>
        <taxon>Roseobacteraceae</taxon>
        <taxon>Leisingera</taxon>
    </lineage>
</organism>
<dbReference type="Proteomes" id="UP000018780">
    <property type="component" value="Chromosome"/>
</dbReference>